<keyword evidence="2 4" id="KW-0697">Rotamase</keyword>
<reference evidence="9" key="1">
    <citation type="submission" date="2017-02" db="EMBL/GenBank/DDBJ databases">
        <authorList>
            <person name="Dridi B."/>
        </authorList>
    </citation>
    <scope>NUCLEOTIDE SEQUENCE [LARGE SCALE GENOMIC DNA]</scope>
    <source>
        <strain evidence="9">B Co 03.10</strain>
    </source>
</reference>
<keyword evidence="9" id="KW-1185">Reference proteome</keyword>
<dbReference type="EC" id="5.2.1.8" evidence="5"/>
<keyword evidence="3 4" id="KW-0413">Isomerase</keyword>
<dbReference type="EMBL" id="FWFF01000010">
    <property type="protein sequence ID" value="SLM97062.1"/>
    <property type="molecule type" value="Genomic_DNA"/>
</dbReference>
<dbReference type="RefSeq" id="WP_087006531.1">
    <property type="nucleotide sequence ID" value="NZ_FWFF01000010.1"/>
</dbReference>
<dbReference type="InterPro" id="IPR001179">
    <property type="entry name" value="PPIase_FKBP_dom"/>
</dbReference>
<dbReference type="SUPFAM" id="SSF54534">
    <property type="entry name" value="FKBP-like"/>
    <property type="match status" value="2"/>
</dbReference>
<evidence type="ECO:0000313" key="8">
    <source>
        <dbReference type="EMBL" id="SLM97062.1"/>
    </source>
</evidence>
<evidence type="ECO:0000256" key="2">
    <source>
        <dbReference type="ARBA" id="ARBA00023110"/>
    </source>
</evidence>
<evidence type="ECO:0000259" key="7">
    <source>
        <dbReference type="PROSITE" id="PS50059"/>
    </source>
</evidence>
<dbReference type="AlphaFoldDB" id="A0A1X6XCQ8"/>
<comment type="similarity">
    <text evidence="5">Belongs to the FKBP-type PPIase family.</text>
</comment>
<protein>
    <recommendedName>
        <fullName evidence="5">Peptidyl-prolyl cis-trans isomerase</fullName>
        <ecNumber evidence="5">5.2.1.8</ecNumber>
    </recommendedName>
</protein>
<accession>A0A1X6XCQ8</accession>
<evidence type="ECO:0000256" key="1">
    <source>
        <dbReference type="ARBA" id="ARBA00000971"/>
    </source>
</evidence>
<dbReference type="PROSITE" id="PS50059">
    <property type="entry name" value="FKBP_PPIASE"/>
    <property type="match status" value="1"/>
</dbReference>
<evidence type="ECO:0000256" key="3">
    <source>
        <dbReference type="ARBA" id="ARBA00023235"/>
    </source>
</evidence>
<comment type="catalytic activity">
    <reaction evidence="1 4 5">
        <text>[protein]-peptidylproline (omega=180) = [protein]-peptidylproline (omega=0)</text>
        <dbReference type="Rhea" id="RHEA:16237"/>
        <dbReference type="Rhea" id="RHEA-COMP:10747"/>
        <dbReference type="Rhea" id="RHEA-COMP:10748"/>
        <dbReference type="ChEBI" id="CHEBI:83833"/>
        <dbReference type="ChEBI" id="CHEBI:83834"/>
        <dbReference type="EC" id="5.2.1.8"/>
    </reaction>
</comment>
<dbReference type="Proteomes" id="UP000196581">
    <property type="component" value="Unassembled WGS sequence"/>
</dbReference>
<dbReference type="Gene3D" id="3.10.50.40">
    <property type="match status" value="2"/>
</dbReference>
<evidence type="ECO:0000256" key="6">
    <source>
        <dbReference type="SAM" id="SignalP"/>
    </source>
</evidence>
<dbReference type="PROSITE" id="PS51257">
    <property type="entry name" value="PROKAR_LIPOPROTEIN"/>
    <property type="match status" value="1"/>
</dbReference>
<evidence type="ECO:0000256" key="5">
    <source>
        <dbReference type="RuleBase" id="RU003915"/>
    </source>
</evidence>
<dbReference type="Pfam" id="PF00254">
    <property type="entry name" value="FKBP_C"/>
    <property type="match status" value="2"/>
</dbReference>
<feature type="domain" description="PPIase FKBP-type" evidence="7">
    <location>
        <begin position="228"/>
        <end position="319"/>
    </location>
</feature>
<feature type="signal peptide" evidence="6">
    <location>
        <begin position="1"/>
        <end position="23"/>
    </location>
</feature>
<dbReference type="InterPro" id="IPR046357">
    <property type="entry name" value="PPIase_dom_sf"/>
</dbReference>
<gene>
    <name evidence="8" type="ORF">FM105_06670</name>
</gene>
<dbReference type="PANTHER" id="PTHR10516">
    <property type="entry name" value="PEPTIDYL-PROLYL CIS-TRANS ISOMERASE"/>
    <property type="match status" value="1"/>
</dbReference>
<evidence type="ECO:0000256" key="4">
    <source>
        <dbReference type="PROSITE-ProRule" id="PRU00277"/>
    </source>
</evidence>
<proteinExistence type="inferred from homology"/>
<dbReference type="PANTHER" id="PTHR10516:SF443">
    <property type="entry name" value="FK506-BINDING PROTEIN 59-RELATED"/>
    <property type="match status" value="1"/>
</dbReference>
<organism evidence="8 9">
    <name type="scientific">Brevibacterium yomogidense</name>
    <dbReference type="NCBI Taxonomy" id="946573"/>
    <lineage>
        <taxon>Bacteria</taxon>
        <taxon>Bacillati</taxon>
        <taxon>Actinomycetota</taxon>
        <taxon>Actinomycetes</taxon>
        <taxon>Micrococcales</taxon>
        <taxon>Brevibacteriaceae</taxon>
        <taxon>Brevibacterium</taxon>
    </lineage>
</organism>
<dbReference type="InterPro" id="IPR050689">
    <property type="entry name" value="FKBP-type_PPIase"/>
</dbReference>
<keyword evidence="6" id="KW-0732">Signal</keyword>
<dbReference type="GO" id="GO:0005737">
    <property type="term" value="C:cytoplasm"/>
    <property type="evidence" value="ECO:0007669"/>
    <property type="project" value="TreeGrafter"/>
</dbReference>
<feature type="chain" id="PRO_5039366018" description="Peptidyl-prolyl cis-trans isomerase" evidence="6">
    <location>
        <begin position="24"/>
        <end position="320"/>
    </location>
</feature>
<sequence length="320" mass="33059">MKKTVLTTAAAAAALVLVLSACSAEEADQTAPSPTADVTPAATSLDEVTVEGDVGEQPDVSFDAPLVIEDTETSMVSEGDGETVEEGQQVTAHMTLVSGTTGEVVESSYEAGSPSGFPTDTEQINSGLLEAVVDQPVGSRVLLSLNGAASAGQQAETLIYVIDIEGVEDIPEPLERAEGEEQELPEEFPELTLGEDGAPSISQPEGDAPSELETAIAIEGEGPEIEEGQNVSVHYTGWLWDDASEPFDSSWERGEPFVVQGVGSAPVIDGWNESLVGQKVGSQIVVAIPPEKGYGEAGSPPSIPGDAPLVFVIDILSAVG</sequence>
<dbReference type="GO" id="GO:0003755">
    <property type="term" value="F:peptidyl-prolyl cis-trans isomerase activity"/>
    <property type="evidence" value="ECO:0007669"/>
    <property type="project" value="UniProtKB-UniRule"/>
</dbReference>
<evidence type="ECO:0000313" key="9">
    <source>
        <dbReference type="Proteomes" id="UP000196581"/>
    </source>
</evidence>
<name>A0A1X6XCQ8_9MICO</name>